<dbReference type="AlphaFoldDB" id="A0A1Z5I999"/>
<comment type="subunit">
    <text evidence="3">Dimerizes in the presence of ATP but not ADP; ATP-binding is required for double-stranded (ds)DNA-binding. Interacts with DnaA.</text>
</comment>
<evidence type="ECO:0000256" key="4">
    <source>
        <dbReference type="ARBA" id="ARBA00071824"/>
    </source>
</evidence>
<proteinExistence type="inferred from homology"/>
<comment type="catalytic activity">
    <reaction evidence="2">
        <text>ATP + H2O = ADP + phosphate + H(+)</text>
        <dbReference type="Rhea" id="RHEA:13065"/>
        <dbReference type="ChEBI" id="CHEBI:15377"/>
        <dbReference type="ChEBI" id="CHEBI:15378"/>
        <dbReference type="ChEBI" id="CHEBI:30616"/>
        <dbReference type="ChEBI" id="CHEBI:43474"/>
        <dbReference type="ChEBI" id="CHEBI:456216"/>
    </reaction>
</comment>
<evidence type="ECO:0000256" key="2">
    <source>
        <dbReference type="ARBA" id="ARBA00049360"/>
    </source>
</evidence>
<dbReference type="SUPFAM" id="SSF52540">
    <property type="entry name" value="P-loop containing nucleoside triphosphate hydrolases"/>
    <property type="match status" value="1"/>
</dbReference>
<dbReference type="RefSeq" id="WP_089108024.1">
    <property type="nucleotide sequence ID" value="NZ_BCMF01000001.1"/>
</dbReference>
<dbReference type="Proteomes" id="UP000198374">
    <property type="component" value="Unassembled WGS sequence"/>
</dbReference>
<organism evidence="6 7">
    <name type="scientific">Secundilactobacillus mixtipabuli</name>
    <dbReference type="NCBI Taxonomy" id="1435342"/>
    <lineage>
        <taxon>Bacteria</taxon>
        <taxon>Bacillati</taxon>
        <taxon>Bacillota</taxon>
        <taxon>Bacilli</taxon>
        <taxon>Lactobacillales</taxon>
        <taxon>Lactobacillaceae</taxon>
        <taxon>Secundilactobacillus</taxon>
    </lineage>
</organism>
<gene>
    <name evidence="6" type="primary">parA</name>
    <name evidence="6" type="ORF">IWT30_00130</name>
</gene>
<dbReference type="InterPro" id="IPR027417">
    <property type="entry name" value="P-loop_NTPase"/>
</dbReference>
<dbReference type="PANTHER" id="PTHR13696:SF52">
    <property type="entry name" value="PARA FAMILY PROTEIN CT_582"/>
    <property type="match status" value="1"/>
</dbReference>
<keyword evidence="7" id="KW-1185">Reference proteome</keyword>
<evidence type="ECO:0000313" key="7">
    <source>
        <dbReference type="Proteomes" id="UP000198374"/>
    </source>
</evidence>
<dbReference type="PIRSF" id="PIRSF009320">
    <property type="entry name" value="Nuc_binding_HP_1000"/>
    <property type="match status" value="1"/>
</dbReference>
<dbReference type="PANTHER" id="PTHR13696">
    <property type="entry name" value="P-LOOP CONTAINING NUCLEOSIDE TRIPHOSPHATE HYDROLASE"/>
    <property type="match status" value="1"/>
</dbReference>
<name>A0A1Z5I999_9LACO</name>
<reference evidence="6 7" key="1">
    <citation type="submission" date="2015-11" db="EMBL/GenBank/DDBJ databases">
        <title>Draft genome sequences of new species of the genus Lactobacillus isolated from orchardgrass silage.</title>
        <authorList>
            <person name="Tohno M."/>
            <person name="Tanizawa Y."/>
            <person name="Arita M."/>
        </authorList>
    </citation>
    <scope>NUCLEOTIDE SEQUENCE [LARGE SCALE GENOMIC DNA]</scope>
    <source>
        <strain evidence="6 7">IWT30</strain>
    </source>
</reference>
<evidence type="ECO:0000259" key="5">
    <source>
        <dbReference type="Pfam" id="PF13614"/>
    </source>
</evidence>
<dbReference type="InterPro" id="IPR050678">
    <property type="entry name" value="DNA_Partitioning_ATPase"/>
</dbReference>
<sequence>MADIIALANQKGGVGKTTTSVNLGAGLANLGNRVLLIDIDAQGNATSGVGIAKSSISKDIYDVLVNEEPITDVILHTSHKDLDIVPATIQLSGAEIELTAQIARETRLLDAVKTIEDQYDFILVDCPPSLGLLTINAFTASNSILIPVQSEYYALEGLSQLLNTIQLVRKHFNPSLKIEGVLLTMYDARTNLGHQVNEEVKKYFKDNVYETIIPRNVRLSEAPSHGLPIMDYDPKSTGALVYSQLAKEVAAAHGKQK</sequence>
<evidence type="ECO:0000313" key="6">
    <source>
        <dbReference type="EMBL" id="GAW98187.1"/>
    </source>
</evidence>
<feature type="domain" description="AAA" evidence="5">
    <location>
        <begin position="3"/>
        <end position="178"/>
    </location>
</feature>
<protein>
    <recommendedName>
        <fullName evidence="4">Sporulation initiation inhibitor protein Soj</fullName>
    </recommendedName>
</protein>
<evidence type="ECO:0000256" key="3">
    <source>
        <dbReference type="ARBA" id="ARBA00062323"/>
    </source>
</evidence>
<dbReference type="OrthoDB" id="9815116at2"/>
<evidence type="ECO:0000256" key="1">
    <source>
        <dbReference type="ARBA" id="ARBA00006976"/>
    </source>
</evidence>
<dbReference type="Pfam" id="PF13614">
    <property type="entry name" value="AAA_31"/>
    <property type="match status" value="1"/>
</dbReference>
<accession>A0A1Z5I999</accession>
<dbReference type="CDD" id="cd02042">
    <property type="entry name" value="ParAB_family"/>
    <property type="match status" value="1"/>
</dbReference>
<dbReference type="FunFam" id="3.40.50.300:FF:000285">
    <property type="entry name" value="Sporulation initiation inhibitor Soj"/>
    <property type="match status" value="1"/>
</dbReference>
<dbReference type="InterPro" id="IPR025669">
    <property type="entry name" value="AAA_dom"/>
</dbReference>
<comment type="caution">
    <text evidence="6">The sequence shown here is derived from an EMBL/GenBank/DDBJ whole genome shotgun (WGS) entry which is preliminary data.</text>
</comment>
<dbReference type="EMBL" id="BCMF01000001">
    <property type="protein sequence ID" value="GAW98187.1"/>
    <property type="molecule type" value="Genomic_DNA"/>
</dbReference>
<dbReference type="Gene3D" id="3.40.50.300">
    <property type="entry name" value="P-loop containing nucleotide triphosphate hydrolases"/>
    <property type="match status" value="1"/>
</dbReference>
<comment type="similarity">
    <text evidence="1">Belongs to the ParA family.</text>
</comment>